<sequence length="240" mass="24980">MIEDRLRELRLEEPRLVLDLDDLVARAAAVDRQRRSVLATTLAVLLTAAVTMVVGALRDGPRLPPGDRNAAATSTPVPTGSASTNSPSTNSRSTSSLPATVAPTTAPDGEVGGGPPAADCVRRSAGLWSKVVSTHLPGADLRPLPRDRDTDCPVYRLPGGDLLLLAALRPGAPVDGKLVGDKEWADGGRLRIYRATGRQLVRWGDGRVTIQAAATGGVGLKALIAIATDPVLRSEDNGPG</sequence>
<comment type="caution">
    <text evidence="3">The sequence shown here is derived from an EMBL/GenBank/DDBJ whole genome shotgun (WGS) entry which is preliminary data.</text>
</comment>
<gene>
    <name evidence="3" type="ORF">BU204_28105</name>
</gene>
<dbReference type="EMBL" id="MSIE01000058">
    <property type="protein sequence ID" value="OLF13246.1"/>
    <property type="molecule type" value="Genomic_DNA"/>
</dbReference>
<feature type="region of interest" description="Disordered" evidence="1">
    <location>
        <begin position="57"/>
        <end position="118"/>
    </location>
</feature>
<dbReference type="AlphaFoldDB" id="A0A1Q8CFV3"/>
<keyword evidence="2" id="KW-0472">Membrane</keyword>
<evidence type="ECO:0000313" key="4">
    <source>
        <dbReference type="Proteomes" id="UP000185596"/>
    </source>
</evidence>
<keyword evidence="4" id="KW-1185">Reference proteome</keyword>
<feature type="compositionally biased region" description="Low complexity" evidence="1">
    <location>
        <begin position="78"/>
        <end position="96"/>
    </location>
</feature>
<organism evidence="3 4">
    <name type="scientific">Actinophytocola xanthii</name>
    <dbReference type="NCBI Taxonomy" id="1912961"/>
    <lineage>
        <taxon>Bacteria</taxon>
        <taxon>Bacillati</taxon>
        <taxon>Actinomycetota</taxon>
        <taxon>Actinomycetes</taxon>
        <taxon>Pseudonocardiales</taxon>
        <taxon>Pseudonocardiaceae</taxon>
    </lineage>
</organism>
<dbReference type="STRING" id="1912961.BU204_28105"/>
<keyword evidence="2" id="KW-0812">Transmembrane</keyword>
<reference evidence="3 4" key="1">
    <citation type="submission" date="2016-12" db="EMBL/GenBank/DDBJ databases">
        <title>The draft genome sequence of Actinophytocola sp. 11-183.</title>
        <authorList>
            <person name="Wang W."/>
            <person name="Yuan L."/>
        </authorList>
    </citation>
    <scope>NUCLEOTIDE SEQUENCE [LARGE SCALE GENOMIC DNA]</scope>
    <source>
        <strain evidence="3 4">11-183</strain>
    </source>
</reference>
<evidence type="ECO:0000313" key="3">
    <source>
        <dbReference type="EMBL" id="OLF13246.1"/>
    </source>
</evidence>
<feature type="transmembrane region" description="Helical" evidence="2">
    <location>
        <begin position="36"/>
        <end position="57"/>
    </location>
</feature>
<dbReference type="RefSeq" id="WP_075128782.1">
    <property type="nucleotide sequence ID" value="NZ_MSIE01000058.1"/>
</dbReference>
<evidence type="ECO:0000256" key="2">
    <source>
        <dbReference type="SAM" id="Phobius"/>
    </source>
</evidence>
<keyword evidence="2" id="KW-1133">Transmembrane helix</keyword>
<accession>A0A1Q8CFV3</accession>
<proteinExistence type="predicted"/>
<evidence type="ECO:0000256" key="1">
    <source>
        <dbReference type="SAM" id="MobiDB-lite"/>
    </source>
</evidence>
<dbReference type="Proteomes" id="UP000185596">
    <property type="component" value="Unassembled WGS sequence"/>
</dbReference>
<name>A0A1Q8CFV3_9PSEU</name>
<protein>
    <submittedName>
        <fullName evidence="3">Uncharacterized protein</fullName>
    </submittedName>
</protein>